<dbReference type="SUPFAM" id="SSF53955">
    <property type="entry name" value="Lysozyme-like"/>
    <property type="match status" value="1"/>
</dbReference>
<name>A0A4R2SPY3_9PAST</name>
<organism evidence="1 2">
    <name type="scientific">Cricetibacter osteomyelitidis</name>
    <dbReference type="NCBI Taxonomy" id="1521931"/>
    <lineage>
        <taxon>Bacteria</taxon>
        <taxon>Pseudomonadati</taxon>
        <taxon>Pseudomonadota</taxon>
        <taxon>Gammaproteobacteria</taxon>
        <taxon>Pasteurellales</taxon>
        <taxon>Pasteurellaceae</taxon>
        <taxon>Cricetibacter</taxon>
    </lineage>
</organism>
<dbReference type="EMBL" id="SLYB01000031">
    <property type="protein sequence ID" value="TCP91300.1"/>
    <property type="molecule type" value="Genomic_DNA"/>
</dbReference>
<gene>
    <name evidence="1" type="ORF">EDC44_1316</name>
</gene>
<dbReference type="InterPro" id="IPR023346">
    <property type="entry name" value="Lysozyme-like_dom_sf"/>
</dbReference>
<evidence type="ECO:0000313" key="2">
    <source>
        <dbReference type="Proteomes" id="UP000295763"/>
    </source>
</evidence>
<comment type="caution">
    <text evidence="1">The sequence shown here is derived from an EMBL/GenBank/DDBJ whole genome shotgun (WGS) entry which is preliminary data.</text>
</comment>
<dbReference type="RefSeq" id="WP_131978813.1">
    <property type="nucleotide sequence ID" value="NZ_SLYB01000031.1"/>
</dbReference>
<dbReference type="Gene3D" id="1.10.530.10">
    <property type="match status" value="1"/>
</dbReference>
<dbReference type="AlphaFoldDB" id="A0A4R2SPY3"/>
<sequence>MTTGKYEQQRSEHNGKPVAVAQASSCFCNRDFTVDDLVSFYGKKKLFSAKNCPLPQEQRNIELLTRKLNYTMNKFGINTCLRKAHFLAQIEAETLFATTEEYSSGWDYDNSTHEDGHKKYVLFKKDPIKYATYEKYKRNFYRYEECIAHGHNVKGFGPKYKGRGLIQLTWKDNYEDFFKKLKELGEKEQDISNPYIVAKELHLSCLSAGWYWRNKSALGDLNKFADEDDLIAISAGVNGGSNGFEHRKVNVKKIIKLMKIRECCNNLSVTSIGTYKFKNSNLYKNPRWRKIYEKKFIKYDD</sequence>
<keyword evidence="2" id="KW-1185">Reference proteome</keyword>
<reference evidence="1 2" key="1">
    <citation type="submission" date="2019-03" db="EMBL/GenBank/DDBJ databases">
        <title>Genomic Encyclopedia of Type Strains, Phase IV (KMG-IV): sequencing the most valuable type-strain genomes for metagenomic binning, comparative biology and taxonomic classification.</title>
        <authorList>
            <person name="Goeker M."/>
        </authorList>
    </citation>
    <scope>NUCLEOTIDE SEQUENCE [LARGE SCALE GENOMIC DNA]</scope>
    <source>
        <strain evidence="1 2">DSM 28404</strain>
    </source>
</reference>
<evidence type="ECO:0000313" key="1">
    <source>
        <dbReference type="EMBL" id="TCP91300.1"/>
    </source>
</evidence>
<proteinExistence type="predicted"/>
<dbReference type="Proteomes" id="UP000295763">
    <property type="component" value="Unassembled WGS sequence"/>
</dbReference>
<protein>
    <submittedName>
        <fullName evidence="1">Putative chitinase</fullName>
    </submittedName>
</protein>
<accession>A0A4R2SPY3</accession>
<dbReference type="OrthoDB" id="5665398at2"/>